<evidence type="ECO:0000256" key="1">
    <source>
        <dbReference type="PROSITE-ProRule" id="PRU00047"/>
    </source>
</evidence>
<dbReference type="Proteomes" id="UP000694523">
    <property type="component" value="Unplaced"/>
</dbReference>
<keyword evidence="2" id="KW-0175">Coiled coil</keyword>
<dbReference type="PANTHER" id="PTHR46888:SF13">
    <property type="entry name" value="RIBONUCLEASE H"/>
    <property type="match status" value="1"/>
</dbReference>
<proteinExistence type="predicted"/>
<keyword evidence="1" id="KW-0862">Zinc</keyword>
<evidence type="ECO:0000313" key="4">
    <source>
        <dbReference type="Ensembl" id="ENSNMLP00000014709.1"/>
    </source>
</evidence>
<name>A0A8C6T4W0_9GOBI</name>
<feature type="domain" description="CCHC-type" evidence="3">
    <location>
        <begin position="327"/>
        <end position="340"/>
    </location>
</feature>
<dbReference type="Ensembl" id="ENSNMLT00000016531.1">
    <property type="protein sequence ID" value="ENSNMLP00000014709.1"/>
    <property type="gene ID" value="ENSNMLG00000009795.1"/>
</dbReference>
<dbReference type="AlphaFoldDB" id="A0A8C6T4W0"/>
<dbReference type="GO" id="GO:0008270">
    <property type="term" value="F:zinc ion binding"/>
    <property type="evidence" value="ECO:0007669"/>
    <property type="project" value="UniProtKB-KW"/>
</dbReference>
<dbReference type="Gene3D" id="1.10.4020.10">
    <property type="entry name" value="DNA breaking-rejoining enzymes"/>
    <property type="match status" value="1"/>
</dbReference>
<dbReference type="InterPro" id="IPR038269">
    <property type="entry name" value="SCAN_sf"/>
</dbReference>
<dbReference type="InterPro" id="IPR003309">
    <property type="entry name" value="SCAN_dom"/>
</dbReference>
<accession>A0A8C6T4W0</accession>
<dbReference type="GO" id="GO:0003676">
    <property type="term" value="F:nucleic acid binding"/>
    <property type="evidence" value="ECO:0007669"/>
    <property type="project" value="InterPro"/>
</dbReference>
<dbReference type="SUPFAM" id="SSF47353">
    <property type="entry name" value="Retrovirus capsid dimerization domain-like"/>
    <property type="match status" value="1"/>
</dbReference>
<dbReference type="PANTHER" id="PTHR46888">
    <property type="entry name" value="ZINC KNUCKLE DOMAINCONTAINING PROTEIN-RELATED"/>
    <property type="match status" value="1"/>
</dbReference>
<dbReference type="Pfam" id="PF02023">
    <property type="entry name" value="SCAN"/>
    <property type="match status" value="1"/>
</dbReference>
<dbReference type="InterPro" id="IPR036875">
    <property type="entry name" value="Znf_CCHC_sf"/>
</dbReference>
<reference evidence="4" key="2">
    <citation type="submission" date="2025-09" db="UniProtKB">
        <authorList>
            <consortium name="Ensembl"/>
        </authorList>
    </citation>
    <scope>IDENTIFICATION</scope>
</reference>
<dbReference type="InterPro" id="IPR001878">
    <property type="entry name" value="Znf_CCHC"/>
</dbReference>
<keyword evidence="5" id="KW-1185">Reference proteome</keyword>
<dbReference type="PROSITE" id="PS50158">
    <property type="entry name" value="ZF_CCHC"/>
    <property type="match status" value="1"/>
</dbReference>
<dbReference type="SMART" id="SM00343">
    <property type="entry name" value="ZnF_C2HC"/>
    <property type="match status" value="1"/>
</dbReference>
<feature type="coiled-coil region" evidence="2">
    <location>
        <begin position="65"/>
        <end position="92"/>
    </location>
</feature>
<reference evidence="4" key="1">
    <citation type="submission" date="2025-08" db="UniProtKB">
        <authorList>
            <consortium name="Ensembl"/>
        </authorList>
    </citation>
    <scope>IDENTIFICATION</scope>
</reference>
<evidence type="ECO:0000313" key="5">
    <source>
        <dbReference type="Proteomes" id="UP000694523"/>
    </source>
</evidence>
<keyword evidence="1" id="KW-0863">Zinc-finger</keyword>
<evidence type="ECO:0000256" key="2">
    <source>
        <dbReference type="SAM" id="Coils"/>
    </source>
</evidence>
<organism evidence="4 5">
    <name type="scientific">Neogobius melanostomus</name>
    <name type="common">round goby</name>
    <dbReference type="NCBI Taxonomy" id="47308"/>
    <lineage>
        <taxon>Eukaryota</taxon>
        <taxon>Metazoa</taxon>
        <taxon>Chordata</taxon>
        <taxon>Craniata</taxon>
        <taxon>Vertebrata</taxon>
        <taxon>Euteleostomi</taxon>
        <taxon>Actinopterygii</taxon>
        <taxon>Neopterygii</taxon>
        <taxon>Teleostei</taxon>
        <taxon>Neoteleostei</taxon>
        <taxon>Acanthomorphata</taxon>
        <taxon>Gobiaria</taxon>
        <taxon>Gobiiformes</taxon>
        <taxon>Gobioidei</taxon>
        <taxon>Gobiidae</taxon>
        <taxon>Benthophilinae</taxon>
        <taxon>Neogobiini</taxon>
        <taxon>Neogobius</taxon>
    </lineage>
</organism>
<sequence length="496" mass="56160">MGFDLGDFVAEPSVGQLDGCTKNDLLEIAAHYKINVSKQDKKKIIKRQIHDILAERDILPPVEAVSDAEVRKMELQLEMRRLECREHEQQRDFELRKLELEADLRRRESLQGVYSQRSNLVEAEFDVNKCIRLIPPFTGRDVDKYFVLFEHVATTLGWPRNVWPLLLQCVFTGKAQEAYASLSPEDSLLYEKVKSAVERAYELVPEAYRQKYRRYRKADHQSYVEFGREKTALFDRWCAAQNVKTFDQLRDIILMEEFKNCLSERIATYINEQKTMNVSDAAVLADEYVLTHKEYSGHVGPGYQFGSNRQREGHVESANRQTADRVCYYCNKRGHLKADCLSLKNKYRSGYANPKGAGLAAPVLVTVKPEVTTVGVEVLDSYLPFIREGYVSLVGSDQKVCVKILRDTGAFDSFIRADVLPWSRESETGTCVPVRGMGLNVLFVPLRKVSLDCELFCGEAALAVRPALPMEGVSVILGNGLAGARLWSDAAPLTVP</sequence>
<dbReference type="Gene3D" id="4.10.60.10">
    <property type="entry name" value="Zinc finger, CCHC-type"/>
    <property type="match status" value="1"/>
</dbReference>
<protein>
    <recommendedName>
        <fullName evidence="3">CCHC-type domain-containing protein</fullName>
    </recommendedName>
</protein>
<dbReference type="SUPFAM" id="SSF57756">
    <property type="entry name" value="Retrovirus zinc finger-like domains"/>
    <property type="match status" value="1"/>
</dbReference>
<keyword evidence="1" id="KW-0479">Metal-binding</keyword>
<evidence type="ECO:0000259" key="3">
    <source>
        <dbReference type="PROSITE" id="PS50158"/>
    </source>
</evidence>